<evidence type="ECO:0000259" key="8">
    <source>
        <dbReference type="Pfam" id="PF22528"/>
    </source>
</evidence>
<keyword evidence="4" id="KW-0677">Repeat</keyword>
<dbReference type="InterPro" id="IPR025799">
    <property type="entry name" value="Arg_MeTrfase"/>
</dbReference>
<evidence type="ECO:0000256" key="4">
    <source>
        <dbReference type="ARBA" id="ARBA00022737"/>
    </source>
</evidence>
<organism evidence="9 10">
    <name type="scientific">Strigamia maritima</name>
    <name type="common">European centipede</name>
    <name type="synonym">Geophilus maritimus</name>
    <dbReference type="NCBI Taxonomy" id="126957"/>
    <lineage>
        <taxon>Eukaryota</taxon>
        <taxon>Metazoa</taxon>
        <taxon>Ecdysozoa</taxon>
        <taxon>Arthropoda</taxon>
        <taxon>Myriapoda</taxon>
        <taxon>Chilopoda</taxon>
        <taxon>Pleurostigmophora</taxon>
        <taxon>Geophilomorpha</taxon>
        <taxon>Linotaeniidae</taxon>
        <taxon>Strigamia</taxon>
    </lineage>
</organism>
<evidence type="ECO:0000256" key="1">
    <source>
        <dbReference type="ARBA" id="ARBA00022603"/>
    </source>
</evidence>
<dbReference type="PhylomeDB" id="T1JNV9"/>
<reference evidence="9" key="2">
    <citation type="submission" date="2015-02" db="UniProtKB">
        <authorList>
            <consortium name="EnsemblMetazoa"/>
        </authorList>
    </citation>
    <scope>IDENTIFICATION</scope>
</reference>
<dbReference type="GO" id="GO:0042054">
    <property type="term" value="F:histone methyltransferase activity"/>
    <property type="evidence" value="ECO:0007669"/>
    <property type="project" value="TreeGrafter"/>
</dbReference>
<evidence type="ECO:0000256" key="7">
    <source>
        <dbReference type="PROSITE-ProRule" id="PRU01015"/>
    </source>
</evidence>
<evidence type="ECO:0000313" key="9">
    <source>
        <dbReference type="EnsemblMetazoa" id="SMAR015538-PA"/>
    </source>
</evidence>
<dbReference type="Gene3D" id="2.70.160.11">
    <property type="entry name" value="Hnrnp arginine n-methyltransferase1"/>
    <property type="match status" value="2"/>
</dbReference>
<dbReference type="FunFam" id="3.40.50.150:FF:000070">
    <property type="entry name" value="Protein arginine N-methyltransferase 7"/>
    <property type="match status" value="1"/>
</dbReference>
<dbReference type="SUPFAM" id="SSF53335">
    <property type="entry name" value="S-adenosyl-L-methionine-dependent methyltransferases"/>
    <property type="match status" value="2"/>
</dbReference>
<dbReference type="Pfam" id="PF06325">
    <property type="entry name" value="PrmA"/>
    <property type="match status" value="1"/>
</dbReference>
<protein>
    <recommendedName>
        <fullName evidence="6">Protein arginine N-methyltransferase</fullName>
        <ecNumber evidence="6">2.1.1.-</ecNumber>
    </recommendedName>
</protein>
<name>T1JNV9_STRMM</name>
<dbReference type="PANTHER" id="PTHR11006">
    <property type="entry name" value="PROTEIN ARGININE N-METHYLTRANSFERASE"/>
    <property type="match status" value="1"/>
</dbReference>
<dbReference type="AlphaFoldDB" id="T1JNV9"/>
<comment type="function">
    <text evidence="5">Essential arginine methyltransferase that can both catalyze the formation of omega-N monomethylarginine (MMA) and symmetrical dimethylarginine (sDMA). Specifically mediates the symmetrical dimethylation of arginine residues in the small nuclear ribonucleoproteins SmD1 and SmD3.</text>
</comment>
<evidence type="ECO:0000256" key="6">
    <source>
        <dbReference type="PIRNR" id="PIRNR036946"/>
    </source>
</evidence>
<keyword evidence="2 7" id="KW-0808">Transferase</keyword>
<evidence type="ECO:0000313" key="10">
    <source>
        <dbReference type="Proteomes" id="UP000014500"/>
    </source>
</evidence>
<dbReference type="EnsemblMetazoa" id="SMAR015538-RA">
    <property type="protein sequence ID" value="SMAR015538-PA"/>
    <property type="gene ID" value="SMAR015538"/>
</dbReference>
<sequence length="636" mass="71577">MSVFTQKLNPINGNLEWHLQNDNYDYHQEIARSAYADMLHDTERNEKYYSSLRKTISHLKKQNIKTNVLDIGTGTGLLSMMAAKCDADSVTACEAFKPIANCAKQVMENNGYKNKIKLVTKHSTGLTVGIDGDLQEKANILVAELFDTELIGEGAIPSFNHAHENLLKDDCYVIPCAATVYAQVVESQFVSNWYRLNPVQVSNGKTISLPENIINCPGASAVCDCQLNQLPSPDFHLLTEPIPVLKFDFTKQIPIKRNETVEIKVNKSGHAQAVFVWWELQMDFEGEIILSCAPKWAHPEGGKSQWRDHWMQAVYFLPKAVTVDKDQSLTLQSSHDEFSLWFNLGNEELTPSPMCVCGAHIAYSRTKFGMMNDATRLKKYTKALERIIKSDSICLSLSDGSWLPLIAAKLGAKKIYAMDSELPSRRVLESVAAANKIKGQFLVLPICENNVFGNSVFGSKVDILIGEPYFLNSVLPWDNLRFWYLRSIYNLFLSDDAKIMPQSAVLKGIGLNLEHLWKIKAPVGIVEEFNIEAFDQVISKSSNISDESIEPHPLWEYPGTAVTLPWTLLEFNFIKKIHSHDRLEAKQAIPFAQDGSCNAVGLWIEWQLDEQEIISCGPSEQIVPGKPVVWDRFCKQ</sequence>
<dbReference type="Gene3D" id="3.40.50.150">
    <property type="entry name" value="Vaccinia Virus protein VP39"/>
    <property type="match status" value="2"/>
</dbReference>
<dbReference type="CDD" id="cd02440">
    <property type="entry name" value="AdoMet_MTases"/>
    <property type="match status" value="1"/>
</dbReference>
<accession>T1JNV9</accession>
<dbReference type="Pfam" id="PF22528">
    <property type="entry name" value="PRMT_C"/>
    <property type="match status" value="1"/>
</dbReference>
<comment type="similarity">
    <text evidence="6">Belongs to the class I-like SAM-binding methyltransferase superfamily. Protein arginine N-methyltransferase family. PRMT7 subfamily.</text>
</comment>
<comment type="function">
    <text evidence="6">Arginine methyltransferase that can both catalyze the formation of omega-N monomethylarginine (MMA) and symmetrical dimethylarginine (sDMA).</text>
</comment>
<feature type="domain" description="Protein arginine N-methyltransferase" evidence="8">
    <location>
        <begin position="178"/>
        <end position="342"/>
    </location>
</feature>
<dbReference type="eggNOG" id="KOG1501">
    <property type="taxonomic scope" value="Eukaryota"/>
</dbReference>
<dbReference type="PIRSF" id="PIRSF036946">
    <property type="entry name" value="Arg_N-mtase"/>
    <property type="match status" value="1"/>
</dbReference>
<dbReference type="Proteomes" id="UP000014500">
    <property type="component" value="Unassembled WGS sequence"/>
</dbReference>
<dbReference type="InterPro" id="IPR055135">
    <property type="entry name" value="PRMT_dom"/>
</dbReference>
<evidence type="ECO:0000256" key="3">
    <source>
        <dbReference type="ARBA" id="ARBA00022691"/>
    </source>
</evidence>
<dbReference type="PANTHER" id="PTHR11006:SF4">
    <property type="entry name" value="PROTEIN ARGININE N-METHYLTRANSFERASE 7"/>
    <property type="match status" value="1"/>
</dbReference>
<keyword evidence="10" id="KW-1185">Reference proteome</keyword>
<dbReference type="GO" id="GO:0016274">
    <property type="term" value="F:protein-arginine N-methyltransferase activity"/>
    <property type="evidence" value="ECO:0007669"/>
    <property type="project" value="InterPro"/>
</dbReference>
<dbReference type="FunFam" id="3.40.50.150:FF:000071">
    <property type="entry name" value="Protein arginine N-methyltransferase 7"/>
    <property type="match status" value="1"/>
</dbReference>
<proteinExistence type="inferred from homology"/>
<dbReference type="HOGENOM" id="CLU_015180_0_0_1"/>
<dbReference type="GO" id="GO:0032259">
    <property type="term" value="P:methylation"/>
    <property type="evidence" value="ECO:0007669"/>
    <property type="project" value="UniProtKB-KW"/>
</dbReference>
<evidence type="ECO:0000256" key="2">
    <source>
        <dbReference type="ARBA" id="ARBA00022679"/>
    </source>
</evidence>
<reference evidence="10" key="1">
    <citation type="submission" date="2011-05" db="EMBL/GenBank/DDBJ databases">
        <authorList>
            <person name="Richards S.R."/>
            <person name="Qu J."/>
            <person name="Jiang H."/>
            <person name="Jhangiani S.N."/>
            <person name="Agravi P."/>
            <person name="Goodspeed R."/>
            <person name="Gross S."/>
            <person name="Mandapat C."/>
            <person name="Jackson L."/>
            <person name="Mathew T."/>
            <person name="Pu L."/>
            <person name="Thornton R."/>
            <person name="Saada N."/>
            <person name="Wilczek-Boney K.B."/>
            <person name="Lee S."/>
            <person name="Kovar C."/>
            <person name="Wu Y."/>
            <person name="Scherer S.E."/>
            <person name="Worley K.C."/>
            <person name="Muzny D.M."/>
            <person name="Gibbs R."/>
        </authorList>
    </citation>
    <scope>NUCLEOTIDE SEQUENCE</scope>
    <source>
        <strain evidence="10">Brora</strain>
    </source>
</reference>
<dbReference type="PROSITE" id="PS51678">
    <property type="entry name" value="SAM_MT_PRMT"/>
    <property type="match status" value="2"/>
</dbReference>
<keyword evidence="1 7" id="KW-0489">Methyltransferase</keyword>
<dbReference type="InterPro" id="IPR029063">
    <property type="entry name" value="SAM-dependent_MTases_sf"/>
</dbReference>
<dbReference type="EMBL" id="JH431850">
    <property type="status" value="NOT_ANNOTATED_CDS"/>
    <property type="molecule type" value="Genomic_DNA"/>
</dbReference>
<evidence type="ECO:0000256" key="5">
    <source>
        <dbReference type="ARBA" id="ARBA00025081"/>
    </source>
</evidence>
<dbReference type="STRING" id="126957.T1JNV9"/>
<dbReference type="InterPro" id="IPR014644">
    <property type="entry name" value="MeTrfase_PRMT7"/>
</dbReference>
<dbReference type="OMA" id="CHHDEYS"/>
<dbReference type="EC" id="2.1.1.-" evidence="6"/>
<keyword evidence="3 7" id="KW-0949">S-adenosyl-L-methionine</keyword>